<reference evidence="5" key="1">
    <citation type="submission" date="2022-08" db="UniProtKB">
        <authorList>
            <consortium name="EnsemblMetazoa"/>
        </authorList>
    </citation>
    <scope>IDENTIFICATION</scope>
    <source>
        <strain evidence="5">05x7-T-G4-1.051#20</strain>
    </source>
</reference>
<dbReference type="InterPro" id="IPR024156">
    <property type="entry name" value="Small_GTPase_ARF"/>
</dbReference>
<evidence type="ECO:0000256" key="3">
    <source>
        <dbReference type="PIRSR" id="PIRSR606689-1"/>
    </source>
</evidence>
<dbReference type="GO" id="GO:0046872">
    <property type="term" value="F:metal ion binding"/>
    <property type="evidence" value="ECO:0007669"/>
    <property type="project" value="UniProtKB-KW"/>
</dbReference>
<dbReference type="Pfam" id="PF00025">
    <property type="entry name" value="Arf"/>
    <property type="match status" value="2"/>
</dbReference>
<evidence type="ECO:0000313" key="6">
    <source>
        <dbReference type="Proteomes" id="UP000005408"/>
    </source>
</evidence>
<dbReference type="CDD" id="cd04160">
    <property type="entry name" value="Arfrp1"/>
    <property type="match status" value="1"/>
</dbReference>
<evidence type="ECO:0000256" key="2">
    <source>
        <dbReference type="ARBA" id="ARBA00023134"/>
    </source>
</evidence>
<dbReference type="SMART" id="SM00177">
    <property type="entry name" value="ARF"/>
    <property type="match status" value="1"/>
</dbReference>
<dbReference type="GO" id="GO:0034067">
    <property type="term" value="P:protein localization to Golgi apparatus"/>
    <property type="evidence" value="ECO:0007669"/>
    <property type="project" value="TreeGrafter"/>
</dbReference>
<dbReference type="SUPFAM" id="SSF52540">
    <property type="entry name" value="P-loop containing nucleoside triphosphate hydrolases"/>
    <property type="match status" value="1"/>
</dbReference>
<keyword evidence="4" id="KW-0460">Magnesium</keyword>
<accession>A0A8W8MA34</accession>
<sequence>FSFRKMYTLLSGLWKYTFQKDEYNVLILGLDNAGKTTYLEQTKIKFTKNYQGMNLNKITTTVGLNIGKIDIGHVRLNFWDLGGQEELQSLWDKYFAESHAVIYIVDSSDTERIDESKDAFGRCVYVVCQSCNCVFIPHRLVIFYSFFSFTEKMISNAQLQGVPLLVLANKQDLQECMTVPSVKQVFFETSEKFGGRDCNIMGISALKGEGVREGILWLVESIKNNSVVRPPMQKEIT</sequence>
<dbReference type="InterPro" id="IPR027417">
    <property type="entry name" value="P-loop_NTPase"/>
</dbReference>
<name>A0A8W8MA34_MAGGI</name>
<dbReference type="InterPro" id="IPR006689">
    <property type="entry name" value="Small_GTPase_ARF/SAR"/>
</dbReference>
<evidence type="ECO:0000256" key="1">
    <source>
        <dbReference type="ARBA" id="ARBA00022741"/>
    </source>
</evidence>
<dbReference type="AlphaFoldDB" id="A0A8W8MA34"/>
<dbReference type="PANTHER" id="PTHR45909">
    <property type="entry name" value="ADP-RIBOSYLATION FACTOR-RELATED PROTEIN 1"/>
    <property type="match status" value="1"/>
</dbReference>
<dbReference type="Gene3D" id="3.40.50.300">
    <property type="entry name" value="P-loop containing nucleotide triphosphate hydrolases"/>
    <property type="match status" value="2"/>
</dbReference>
<dbReference type="PROSITE" id="PS51417">
    <property type="entry name" value="ARF"/>
    <property type="match status" value="1"/>
</dbReference>
<dbReference type="PANTHER" id="PTHR45909:SF1">
    <property type="entry name" value="ADP-RIBOSYLATION FACTOR-RELATED PROTEIN 1"/>
    <property type="match status" value="1"/>
</dbReference>
<evidence type="ECO:0000256" key="4">
    <source>
        <dbReference type="PIRSR" id="PIRSR606689-2"/>
    </source>
</evidence>
<dbReference type="EnsemblMetazoa" id="G3250.4">
    <property type="protein sequence ID" value="G3250.4:cds"/>
    <property type="gene ID" value="G3250"/>
</dbReference>
<keyword evidence="1 3" id="KW-0547">Nucleotide-binding</keyword>
<organism evidence="5 6">
    <name type="scientific">Magallana gigas</name>
    <name type="common">Pacific oyster</name>
    <name type="synonym">Crassostrea gigas</name>
    <dbReference type="NCBI Taxonomy" id="29159"/>
    <lineage>
        <taxon>Eukaryota</taxon>
        <taxon>Metazoa</taxon>
        <taxon>Spiralia</taxon>
        <taxon>Lophotrochozoa</taxon>
        <taxon>Mollusca</taxon>
        <taxon>Bivalvia</taxon>
        <taxon>Autobranchia</taxon>
        <taxon>Pteriomorphia</taxon>
        <taxon>Ostreida</taxon>
        <taxon>Ostreoidea</taxon>
        <taxon>Ostreidae</taxon>
        <taxon>Magallana</taxon>
    </lineage>
</organism>
<feature type="binding site" evidence="3">
    <location>
        <position position="83"/>
    </location>
    <ligand>
        <name>GTP</name>
        <dbReference type="ChEBI" id="CHEBI:37565"/>
    </ligand>
</feature>
<dbReference type="PRINTS" id="PR00449">
    <property type="entry name" value="RASTRNSFRMNG"/>
</dbReference>
<feature type="binding site" evidence="4">
    <location>
        <position position="61"/>
    </location>
    <ligand>
        <name>Mg(2+)</name>
        <dbReference type="ChEBI" id="CHEBI:18420"/>
    </ligand>
</feature>
<dbReference type="GO" id="GO:0006886">
    <property type="term" value="P:intracellular protein transport"/>
    <property type="evidence" value="ECO:0007669"/>
    <property type="project" value="TreeGrafter"/>
</dbReference>
<dbReference type="GO" id="GO:0043001">
    <property type="term" value="P:Golgi to plasma membrane protein transport"/>
    <property type="evidence" value="ECO:0007669"/>
    <property type="project" value="TreeGrafter"/>
</dbReference>
<dbReference type="SMART" id="SM00178">
    <property type="entry name" value="SAR"/>
    <property type="match status" value="1"/>
</dbReference>
<evidence type="ECO:0008006" key="7">
    <source>
        <dbReference type="Google" id="ProtNLM"/>
    </source>
</evidence>
<protein>
    <recommendedName>
        <fullName evidence="7">ADP-ribosylation factor-related protein 1</fullName>
    </recommendedName>
</protein>
<keyword evidence="4" id="KW-0479">Metal-binding</keyword>
<feature type="binding site" evidence="3">
    <location>
        <begin position="29"/>
        <end position="36"/>
    </location>
    <ligand>
        <name>GTP</name>
        <dbReference type="ChEBI" id="CHEBI:37565"/>
    </ligand>
</feature>
<dbReference type="GO" id="GO:0005794">
    <property type="term" value="C:Golgi apparatus"/>
    <property type="evidence" value="ECO:0007669"/>
    <property type="project" value="TreeGrafter"/>
</dbReference>
<dbReference type="Proteomes" id="UP000005408">
    <property type="component" value="Unassembled WGS sequence"/>
</dbReference>
<feature type="binding site" evidence="3">
    <location>
        <begin position="169"/>
        <end position="172"/>
    </location>
    <ligand>
        <name>GTP</name>
        <dbReference type="ChEBI" id="CHEBI:37565"/>
    </ligand>
</feature>
<keyword evidence="2 3" id="KW-0342">GTP-binding</keyword>
<dbReference type="GO" id="GO:0003924">
    <property type="term" value="F:GTPase activity"/>
    <property type="evidence" value="ECO:0007669"/>
    <property type="project" value="InterPro"/>
</dbReference>
<dbReference type="GO" id="GO:0005525">
    <property type="term" value="F:GTP binding"/>
    <property type="evidence" value="ECO:0007669"/>
    <property type="project" value="UniProtKB-KW"/>
</dbReference>
<proteinExistence type="predicted"/>
<evidence type="ECO:0000313" key="5">
    <source>
        <dbReference type="EnsemblMetazoa" id="G3250.4:cds"/>
    </source>
</evidence>
<keyword evidence="6" id="KW-1185">Reference proteome</keyword>
<feature type="binding site" evidence="4">
    <location>
        <position position="36"/>
    </location>
    <ligand>
        <name>Mg(2+)</name>
        <dbReference type="ChEBI" id="CHEBI:18420"/>
    </ligand>
</feature>